<dbReference type="Gramene" id="KQK10350">
    <property type="protein sequence ID" value="KQK10350"/>
    <property type="gene ID" value="BRADI_2g53500v3"/>
</dbReference>
<keyword evidence="10" id="KW-1185">Reference proteome</keyword>
<keyword evidence="3" id="KW-0238">DNA-binding</keyword>
<keyword evidence="4" id="KW-0804">Transcription</keyword>
<protein>
    <recommendedName>
        <fullName evidence="7">WRKY domain-containing protein</fullName>
    </recommendedName>
</protein>
<evidence type="ECO:0000256" key="2">
    <source>
        <dbReference type="ARBA" id="ARBA00023015"/>
    </source>
</evidence>
<dbReference type="InParanoid" id="A0A0Q3N1A4"/>
<evidence type="ECO:0000256" key="5">
    <source>
        <dbReference type="ARBA" id="ARBA00023242"/>
    </source>
</evidence>
<dbReference type="GO" id="GO:0005634">
    <property type="term" value="C:nucleus"/>
    <property type="evidence" value="ECO:0007669"/>
    <property type="project" value="UniProtKB-SubCell"/>
</dbReference>
<feature type="region of interest" description="Disordered" evidence="6">
    <location>
        <begin position="65"/>
        <end position="89"/>
    </location>
</feature>
<dbReference type="Pfam" id="PF03106">
    <property type="entry name" value="WRKY"/>
    <property type="match status" value="1"/>
</dbReference>
<evidence type="ECO:0000313" key="10">
    <source>
        <dbReference type="Proteomes" id="UP000008810"/>
    </source>
</evidence>
<dbReference type="Proteomes" id="UP000008810">
    <property type="component" value="Chromosome 2"/>
</dbReference>
<reference evidence="8 9" key="1">
    <citation type="journal article" date="2010" name="Nature">
        <title>Genome sequencing and analysis of the model grass Brachypodium distachyon.</title>
        <authorList>
            <consortium name="International Brachypodium Initiative"/>
        </authorList>
    </citation>
    <scope>NUCLEOTIDE SEQUENCE [LARGE SCALE GENOMIC DNA]</scope>
    <source>
        <strain evidence="8 9">Bd21</strain>
    </source>
</reference>
<keyword evidence="2" id="KW-0805">Transcription regulation</keyword>
<organism evidence="8">
    <name type="scientific">Brachypodium distachyon</name>
    <name type="common">Purple false brome</name>
    <name type="synonym">Trachynia distachya</name>
    <dbReference type="NCBI Taxonomy" id="15368"/>
    <lineage>
        <taxon>Eukaryota</taxon>
        <taxon>Viridiplantae</taxon>
        <taxon>Streptophyta</taxon>
        <taxon>Embryophyta</taxon>
        <taxon>Tracheophyta</taxon>
        <taxon>Spermatophyta</taxon>
        <taxon>Magnoliopsida</taxon>
        <taxon>Liliopsida</taxon>
        <taxon>Poales</taxon>
        <taxon>Poaceae</taxon>
        <taxon>BOP clade</taxon>
        <taxon>Pooideae</taxon>
        <taxon>Stipodae</taxon>
        <taxon>Brachypodieae</taxon>
        <taxon>Brachypodium</taxon>
    </lineage>
</organism>
<dbReference type="EMBL" id="CM000881">
    <property type="protein sequence ID" value="KQK10350.1"/>
    <property type="molecule type" value="Genomic_DNA"/>
</dbReference>
<dbReference type="InterPro" id="IPR003657">
    <property type="entry name" value="WRKY_dom"/>
</dbReference>
<evidence type="ECO:0000256" key="6">
    <source>
        <dbReference type="SAM" id="MobiDB-lite"/>
    </source>
</evidence>
<accession>A0A0Q3N1A4</accession>
<dbReference type="EnsemblPlants" id="KQK10350">
    <property type="protein sequence ID" value="KQK10350"/>
    <property type="gene ID" value="BRADI_2g53500v3"/>
</dbReference>
<dbReference type="SMART" id="SM00774">
    <property type="entry name" value="WRKY"/>
    <property type="match status" value="1"/>
</dbReference>
<keyword evidence="5" id="KW-0539">Nucleus</keyword>
<name>A0A0Q3N1A4_BRADI</name>
<dbReference type="InterPro" id="IPR036576">
    <property type="entry name" value="WRKY_dom_sf"/>
</dbReference>
<evidence type="ECO:0000313" key="8">
    <source>
        <dbReference type="EMBL" id="KQK10350.1"/>
    </source>
</evidence>
<dbReference type="Gene3D" id="2.20.25.80">
    <property type="entry name" value="WRKY domain"/>
    <property type="match status" value="1"/>
</dbReference>
<reference evidence="9" key="3">
    <citation type="submission" date="2018-08" db="UniProtKB">
        <authorList>
            <consortium name="EnsemblPlants"/>
        </authorList>
    </citation>
    <scope>IDENTIFICATION</scope>
    <source>
        <strain evidence="9">cv. Bd21</strain>
    </source>
</reference>
<reference evidence="8" key="2">
    <citation type="submission" date="2017-06" db="EMBL/GenBank/DDBJ databases">
        <title>WGS assembly of Brachypodium distachyon.</title>
        <authorList>
            <consortium name="The International Brachypodium Initiative"/>
            <person name="Lucas S."/>
            <person name="Harmon-Smith M."/>
            <person name="Lail K."/>
            <person name="Tice H."/>
            <person name="Grimwood J."/>
            <person name="Bruce D."/>
            <person name="Barry K."/>
            <person name="Shu S."/>
            <person name="Lindquist E."/>
            <person name="Wang M."/>
            <person name="Pitluck S."/>
            <person name="Vogel J.P."/>
            <person name="Garvin D.F."/>
            <person name="Mockler T.C."/>
            <person name="Schmutz J."/>
            <person name="Rokhsar D."/>
            <person name="Bevan M.W."/>
        </authorList>
    </citation>
    <scope>NUCLEOTIDE SEQUENCE</scope>
    <source>
        <strain evidence="8">Bd21</strain>
    </source>
</reference>
<evidence type="ECO:0000256" key="3">
    <source>
        <dbReference type="ARBA" id="ARBA00023125"/>
    </source>
</evidence>
<dbReference type="OrthoDB" id="648354at2759"/>
<dbReference type="GO" id="GO:0003700">
    <property type="term" value="F:DNA-binding transcription factor activity"/>
    <property type="evidence" value="ECO:0007669"/>
    <property type="project" value="InterPro"/>
</dbReference>
<evidence type="ECO:0000256" key="4">
    <source>
        <dbReference type="ARBA" id="ARBA00023163"/>
    </source>
</evidence>
<evidence type="ECO:0000259" key="7">
    <source>
        <dbReference type="SMART" id="SM00774"/>
    </source>
</evidence>
<feature type="domain" description="WRKY" evidence="7">
    <location>
        <begin position="69"/>
        <end position="140"/>
    </location>
</feature>
<comment type="subcellular location">
    <subcellularLocation>
        <location evidence="1">Nucleus</location>
    </subcellularLocation>
</comment>
<dbReference type="SUPFAM" id="SSF118290">
    <property type="entry name" value="WRKY DNA-binding domain"/>
    <property type="match status" value="1"/>
</dbReference>
<evidence type="ECO:0000313" key="9">
    <source>
        <dbReference type="EnsemblPlants" id="KQK10350"/>
    </source>
</evidence>
<dbReference type="InterPro" id="IPR044810">
    <property type="entry name" value="WRKY_plant"/>
</dbReference>
<proteinExistence type="predicted"/>
<sequence>MALGKDAVEQLRQELEGGYNLNASLLELLRRPLDWRGQKVAVEMIQGLSQVLKVSLFMLNPGDSSTAGEVRTAPCPKATTHGGTGKHTPAKDKRIRYYYKCMYSHERGCRAKKQVQQQDNSSDHRPMFLITYVNEHTCQQLHPTENISTTNTTARNDHFDPPQHVGTSTELENKIMAKCLANVVIGRAAAPSSWSSPASSMLPPPPVEENMGEMMEIYSYFLCGPPFPPASAWA</sequence>
<evidence type="ECO:0000256" key="1">
    <source>
        <dbReference type="ARBA" id="ARBA00004123"/>
    </source>
</evidence>
<dbReference type="PANTHER" id="PTHR31282">
    <property type="entry name" value="WRKY TRANSCRIPTION FACTOR 21-RELATED"/>
    <property type="match status" value="1"/>
</dbReference>
<dbReference type="AlphaFoldDB" id="A0A0Q3N1A4"/>
<dbReference type="GO" id="GO:0043565">
    <property type="term" value="F:sequence-specific DNA binding"/>
    <property type="evidence" value="ECO:0007669"/>
    <property type="project" value="InterPro"/>
</dbReference>
<gene>
    <name evidence="8" type="ORF">BRADI_2g53500v3</name>
</gene>